<evidence type="ECO:0000256" key="8">
    <source>
        <dbReference type="SAM" id="Phobius"/>
    </source>
</evidence>
<keyword evidence="2" id="KW-1003">Cell membrane</keyword>
<accession>A0A8C7XIK7</accession>
<organism evidence="11 12">
    <name type="scientific">Oryzias sinensis</name>
    <name type="common">Chinese medaka</name>
    <dbReference type="NCBI Taxonomy" id="183150"/>
    <lineage>
        <taxon>Eukaryota</taxon>
        <taxon>Metazoa</taxon>
        <taxon>Chordata</taxon>
        <taxon>Craniata</taxon>
        <taxon>Vertebrata</taxon>
        <taxon>Euteleostomi</taxon>
        <taxon>Actinopterygii</taxon>
        <taxon>Neopterygii</taxon>
        <taxon>Teleostei</taxon>
        <taxon>Neoteleostei</taxon>
        <taxon>Acanthomorphata</taxon>
        <taxon>Ovalentaria</taxon>
        <taxon>Atherinomorphae</taxon>
        <taxon>Beloniformes</taxon>
        <taxon>Adrianichthyidae</taxon>
        <taxon>Oryziinae</taxon>
        <taxon>Oryzias</taxon>
    </lineage>
</organism>
<dbReference type="SMART" id="SM00408">
    <property type="entry name" value="IGc2"/>
    <property type="match status" value="1"/>
</dbReference>
<keyword evidence="7" id="KW-0325">Glycoprotein</keyword>
<reference evidence="11" key="1">
    <citation type="submission" date="2025-08" db="UniProtKB">
        <authorList>
            <consortium name="Ensembl"/>
        </authorList>
    </citation>
    <scope>IDENTIFICATION</scope>
</reference>
<sequence>MVQCLYCSHFFCVLLMLLKSCFNISVRNGCKNRLAPQNSRKCFICRPHSSKREGNAAMIRGLAALILLNLLTVVQNLELLQQISAELGDNVTLTCLTSGVDHGLFFWYKFQFEYKFQTVSSGNFGQLKLEQQFDTPRFNIVNVGNIYSLNIRNISKEDEGMYICQAGAAYKLRFISGNRLMVKDPKKRPKTIFVNQSSILETVLSGQSVNLLCSVLLNTRENSDPCSGKHRVYWYRAGSESHPHLIYTTSSSCDVQKGMRCIYNLTQTIRGLSDSGVYYCAVVSCGEILFGEGTKVQIKQLSPDAIVLGSLLACCVLVNITLIVMRTKQKCEQCKELKASDLAEQDRSSDG</sequence>
<reference evidence="11" key="2">
    <citation type="submission" date="2025-09" db="UniProtKB">
        <authorList>
            <consortium name="Ensembl"/>
        </authorList>
    </citation>
    <scope>IDENTIFICATION</scope>
</reference>
<dbReference type="InterPro" id="IPR052051">
    <property type="entry name" value="TCR_complex_component"/>
</dbReference>
<name>A0A8C7XIK7_9TELE</name>
<evidence type="ECO:0000256" key="2">
    <source>
        <dbReference type="ARBA" id="ARBA00022475"/>
    </source>
</evidence>
<dbReference type="InterPro" id="IPR036179">
    <property type="entry name" value="Ig-like_dom_sf"/>
</dbReference>
<feature type="domain" description="Ig-like" evidence="10">
    <location>
        <begin position="88"/>
        <end position="176"/>
    </location>
</feature>
<evidence type="ECO:0000256" key="6">
    <source>
        <dbReference type="ARBA" id="ARBA00023157"/>
    </source>
</evidence>
<dbReference type="Ensembl" id="ENSOSIT00000013777.1">
    <property type="protein sequence ID" value="ENSOSIP00000013009.1"/>
    <property type="gene ID" value="ENSOSIG00000007529.1"/>
</dbReference>
<dbReference type="InterPro" id="IPR003598">
    <property type="entry name" value="Ig_sub2"/>
</dbReference>
<keyword evidence="3 9" id="KW-0732">Signal</keyword>
<feature type="chain" id="PRO_5034668952" description="Ig-like domain-containing protein" evidence="9">
    <location>
        <begin position="24"/>
        <end position="351"/>
    </location>
</feature>
<dbReference type="GO" id="GO:0002376">
    <property type="term" value="P:immune system process"/>
    <property type="evidence" value="ECO:0007669"/>
    <property type="project" value="UniProtKB-KW"/>
</dbReference>
<protein>
    <recommendedName>
        <fullName evidence="10">Ig-like domain-containing protein</fullName>
    </recommendedName>
</protein>
<evidence type="ECO:0000256" key="7">
    <source>
        <dbReference type="ARBA" id="ARBA00023180"/>
    </source>
</evidence>
<dbReference type="Pfam" id="PF07686">
    <property type="entry name" value="V-set"/>
    <property type="match status" value="1"/>
</dbReference>
<evidence type="ECO:0000313" key="12">
    <source>
        <dbReference type="Proteomes" id="UP000694383"/>
    </source>
</evidence>
<dbReference type="GO" id="GO:0005886">
    <property type="term" value="C:plasma membrane"/>
    <property type="evidence" value="ECO:0007669"/>
    <property type="project" value="UniProtKB-SubCell"/>
</dbReference>
<keyword evidence="5 8" id="KW-0472">Membrane</keyword>
<feature type="domain" description="Ig-like" evidence="10">
    <location>
        <begin position="189"/>
        <end position="302"/>
    </location>
</feature>
<feature type="transmembrane region" description="Helical" evidence="8">
    <location>
        <begin position="305"/>
        <end position="325"/>
    </location>
</feature>
<keyword evidence="8" id="KW-0812">Transmembrane</keyword>
<evidence type="ECO:0000256" key="1">
    <source>
        <dbReference type="ARBA" id="ARBA00004236"/>
    </source>
</evidence>
<dbReference type="PANTHER" id="PTHR19433">
    <property type="entry name" value="T-CELL RECEPTOR ALPHA CHAIN V REGION-RELATED"/>
    <property type="match status" value="1"/>
</dbReference>
<dbReference type="SMART" id="SM00409">
    <property type="entry name" value="IG"/>
    <property type="match status" value="2"/>
</dbReference>
<evidence type="ECO:0000256" key="4">
    <source>
        <dbReference type="ARBA" id="ARBA00022859"/>
    </source>
</evidence>
<keyword evidence="8" id="KW-1133">Transmembrane helix</keyword>
<dbReference type="PROSITE" id="PS50835">
    <property type="entry name" value="IG_LIKE"/>
    <property type="match status" value="2"/>
</dbReference>
<dbReference type="InterPro" id="IPR013106">
    <property type="entry name" value="Ig_V-set"/>
</dbReference>
<dbReference type="SUPFAM" id="SSF48726">
    <property type="entry name" value="Immunoglobulin"/>
    <property type="match status" value="2"/>
</dbReference>
<comment type="subcellular location">
    <subcellularLocation>
        <location evidence="1">Cell membrane</location>
    </subcellularLocation>
</comment>
<feature type="signal peptide" evidence="9">
    <location>
        <begin position="1"/>
        <end position="23"/>
    </location>
</feature>
<dbReference type="InterPro" id="IPR003599">
    <property type="entry name" value="Ig_sub"/>
</dbReference>
<keyword evidence="4" id="KW-0391">Immunity</keyword>
<dbReference type="InterPro" id="IPR013783">
    <property type="entry name" value="Ig-like_fold"/>
</dbReference>
<evidence type="ECO:0000259" key="10">
    <source>
        <dbReference type="PROSITE" id="PS50835"/>
    </source>
</evidence>
<dbReference type="CDD" id="cd00099">
    <property type="entry name" value="IgV"/>
    <property type="match status" value="2"/>
</dbReference>
<evidence type="ECO:0000256" key="9">
    <source>
        <dbReference type="SAM" id="SignalP"/>
    </source>
</evidence>
<dbReference type="GO" id="GO:0009617">
    <property type="term" value="P:response to bacterium"/>
    <property type="evidence" value="ECO:0007669"/>
    <property type="project" value="TreeGrafter"/>
</dbReference>
<evidence type="ECO:0000313" key="11">
    <source>
        <dbReference type="Ensembl" id="ENSOSIP00000013009.1"/>
    </source>
</evidence>
<dbReference type="GeneTree" id="ENSGT01030000234530"/>
<dbReference type="PANTHER" id="PTHR19433:SF127">
    <property type="entry name" value="NITR9"/>
    <property type="match status" value="1"/>
</dbReference>
<evidence type="ECO:0000256" key="5">
    <source>
        <dbReference type="ARBA" id="ARBA00023136"/>
    </source>
</evidence>
<dbReference type="AlphaFoldDB" id="A0A8C7XIK7"/>
<keyword evidence="12" id="KW-1185">Reference proteome</keyword>
<evidence type="ECO:0000256" key="3">
    <source>
        <dbReference type="ARBA" id="ARBA00022729"/>
    </source>
</evidence>
<proteinExistence type="predicted"/>
<keyword evidence="6" id="KW-1015">Disulfide bond</keyword>
<dbReference type="Proteomes" id="UP000694383">
    <property type="component" value="Unplaced"/>
</dbReference>
<dbReference type="Gene3D" id="2.60.40.10">
    <property type="entry name" value="Immunoglobulins"/>
    <property type="match status" value="2"/>
</dbReference>
<dbReference type="InterPro" id="IPR007110">
    <property type="entry name" value="Ig-like_dom"/>
</dbReference>